<dbReference type="EMBL" id="JAGHQL010000001">
    <property type="protein sequence ID" value="KAH0547809.1"/>
    <property type="molecule type" value="Genomic_DNA"/>
</dbReference>
<accession>A0A9P8IDZ5</accession>
<dbReference type="AlphaFoldDB" id="A0A9P8IDZ5"/>
<evidence type="ECO:0000313" key="2">
    <source>
        <dbReference type="EMBL" id="KAH0547809.1"/>
    </source>
</evidence>
<evidence type="ECO:0000313" key="3">
    <source>
        <dbReference type="Proteomes" id="UP000698800"/>
    </source>
</evidence>
<sequence length="336" mass="36024">MPHIPPRAPSRDEEEHDGSEFKTGLLTEKQGDIMLSAPTIPDRGMFGEPTMEPARAMFHHARSYSSSLSDASEGSSGSHSCLDDDDPEPTNPTAVAAEDETETKTSADDDMIDADNADGCELVDCMESPNDDFFEAIDNSDFKSDEAGTGTGSLEFLTGGCFRGDIAVVISYAFVGKPKMVDIPHSPRSSNDSRRWGKFVSPTPETLNIDTPVTPASEKDGNNSDSETQPPAPTPPSDTTPSPSEAEPHFLTQPAYTTISCSDDSTASKSSAWRGLVRSVSRRRRQTPKEKPENNVVVEAGKLEKPSRRPRGLGIKLSRSAKSPGAPQTPVTPVTA</sequence>
<comment type="caution">
    <text evidence="2">The sequence shown here is derived from an EMBL/GenBank/DDBJ whole genome shotgun (WGS) entry which is preliminary data.</text>
</comment>
<dbReference type="Proteomes" id="UP000698800">
    <property type="component" value="Unassembled WGS sequence"/>
</dbReference>
<name>A0A9P8IDZ5_9PEZI</name>
<feature type="compositionally biased region" description="Low complexity" evidence="1">
    <location>
        <begin position="260"/>
        <end position="272"/>
    </location>
</feature>
<proteinExistence type="predicted"/>
<keyword evidence="3" id="KW-1185">Reference proteome</keyword>
<gene>
    <name evidence="2" type="ORF">FGG08_000066</name>
</gene>
<reference evidence="2" key="1">
    <citation type="submission" date="2021-03" db="EMBL/GenBank/DDBJ databases">
        <title>Comparative genomics and phylogenomic investigation of the class Geoglossomycetes provide insights into ecological specialization and systematics.</title>
        <authorList>
            <person name="Melie T."/>
            <person name="Pirro S."/>
            <person name="Miller A.N."/>
            <person name="Quandt A."/>
        </authorList>
    </citation>
    <scope>NUCLEOTIDE SEQUENCE</scope>
    <source>
        <strain evidence="2">GBOQ0MN5Z8</strain>
    </source>
</reference>
<protein>
    <submittedName>
        <fullName evidence="2">Uncharacterized protein</fullName>
    </submittedName>
</protein>
<feature type="region of interest" description="Disordered" evidence="1">
    <location>
        <begin position="1"/>
        <end position="115"/>
    </location>
</feature>
<dbReference type="OrthoDB" id="5426460at2759"/>
<feature type="compositionally biased region" description="Low complexity" evidence="1">
    <location>
        <begin position="63"/>
        <end position="80"/>
    </location>
</feature>
<evidence type="ECO:0000256" key="1">
    <source>
        <dbReference type="SAM" id="MobiDB-lite"/>
    </source>
</evidence>
<organism evidence="2 3">
    <name type="scientific">Glutinoglossum americanum</name>
    <dbReference type="NCBI Taxonomy" id="1670608"/>
    <lineage>
        <taxon>Eukaryota</taxon>
        <taxon>Fungi</taxon>
        <taxon>Dikarya</taxon>
        <taxon>Ascomycota</taxon>
        <taxon>Pezizomycotina</taxon>
        <taxon>Geoglossomycetes</taxon>
        <taxon>Geoglossales</taxon>
        <taxon>Geoglossaceae</taxon>
        <taxon>Glutinoglossum</taxon>
    </lineage>
</organism>
<feature type="region of interest" description="Disordered" evidence="1">
    <location>
        <begin position="180"/>
        <end position="336"/>
    </location>
</feature>